<reference evidence="1" key="1">
    <citation type="journal article" date="2022" name="Plant J.">
        <title>Strategies of tolerance reflected in two North American maple genomes.</title>
        <authorList>
            <person name="McEvoy S.L."/>
            <person name="Sezen U.U."/>
            <person name="Trouern-Trend A."/>
            <person name="McMahon S.M."/>
            <person name="Schaberg P.G."/>
            <person name="Yang J."/>
            <person name="Wegrzyn J.L."/>
            <person name="Swenson N.G."/>
        </authorList>
    </citation>
    <scope>NUCLEOTIDE SEQUENCE</scope>
    <source>
        <strain evidence="1">NS2018</strain>
    </source>
</reference>
<keyword evidence="2" id="KW-1185">Reference proteome</keyword>
<evidence type="ECO:0000313" key="1">
    <source>
        <dbReference type="EMBL" id="KAK0585925.1"/>
    </source>
</evidence>
<dbReference type="PANTHER" id="PTHR11439">
    <property type="entry name" value="GAG-POL-RELATED RETROTRANSPOSON"/>
    <property type="match status" value="1"/>
</dbReference>
<evidence type="ECO:0008006" key="3">
    <source>
        <dbReference type="Google" id="ProtNLM"/>
    </source>
</evidence>
<name>A0AA39VMA7_ACESA</name>
<dbReference type="CDD" id="cd09272">
    <property type="entry name" value="RNase_HI_RT_Ty1"/>
    <property type="match status" value="1"/>
</dbReference>
<dbReference type="PANTHER" id="PTHR11439:SF496">
    <property type="entry name" value="RNA-DIRECTED DNA POLYMERASE"/>
    <property type="match status" value="1"/>
</dbReference>
<protein>
    <recommendedName>
        <fullName evidence="3">Gag/pol protein</fullName>
    </recommendedName>
</protein>
<comment type="caution">
    <text evidence="1">The sequence shown here is derived from an EMBL/GenBank/DDBJ whole genome shotgun (WGS) entry which is preliminary data.</text>
</comment>
<proteinExistence type="predicted"/>
<evidence type="ECO:0000313" key="2">
    <source>
        <dbReference type="Proteomes" id="UP001168877"/>
    </source>
</evidence>
<dbReference type="EMBL" id="JAUESC010000383">
    <property type="protein sequence ID" value="KAK0585925.1"/>
    <property type="molecule type" value="Genomic_DNA"/>
</dbReference>
<sequence length="216" mass="24253">MKDMGEASFILGIQVIRDRKNRTIALSQASYIDKILSRFSMQDSKKGMLPFRHGIKLSKEQVPKSEHEEQFMSWVPYALVVGSLMYAMLSTRPDICFAVGIVSRFQSKPDSNFQSDSDSRKSTLGSVFTLGGGAVIWRSIKQSCITDSTMVAEYVAACEAAKGAVWLRQFLIDLEVVPNANKQITIYCDNSGAVANLREPRSHKRGKHIERKYHLL</sequence>
<dbReference type="Proteomes" id="UP001168877">
    <property type="component" value="Unassembled WGS sequence"/>
</dbReference>
<dbReference type="AlphaFoldDB" id="A0AA39VMA7"/>
<reference evidence="1" key="2">
    <citation type="submission" date="2023-06" db="EMBL/GenBank/DDBJ databases">
        <authorList>
            <person name="Swenson N.G."/>
            <person name="Wegrzyn J.L."/>
            <person name="Mcevoy S.L."/>
        </authorList>
    </citation>
    <scope>NUCLEOTIDE SEQUENCE</scope>
    <source>
        <strain evidence="1">NS2018</strain>
        <tissue evidence="1">Leaf</tissue>
    </source>
</reference>
<gene>
    <name evidence="1" type="ORF">LWI29_036357</name>
</gene>
<accession>A0AA39VMA7</accession>
<organism evidence="1 2">
    <name type="scientific">Acer saccharum</name>
    <name type="common">Sugar maple</name>
    <dbReference type="NCBI Taxonomy" id="4024"/>
    <lineage>
        <taxon>Eukaryota</taxon>
        <taxon>Viridiplantae</taxon>
        <taxon>Streptophyta</taxon>
        <taxon>Embryophyta</taxon>
        <taxon>Tracheophyta</taxon>
        <taxon>Spermatophyta</taxon>
        <taxon>Magnoliopsida</taxon>
        <taxon>eudicotyledons</taxon>
        <taxon>Gunneridae</taxon>
        <taxon>Pentapetalae</taxon>
        <taxon>rosids</taxon>
        <taxon>malvids</taxon>
        <taxon>Sapindales</taxon>
        <taxon>Sapindaceae</taxon>
        <taxon>Hippocastanoideae</taxon>
        <taxon>Acereae</taxon>
        <taxon>Acer</taxon>
    </lineage>
</organism>